<name>A0A085YYZ9_9FLAO</name>
<accession>A0A085YYZ9</accession>
<dbReference type="AlphaFoldDB" id="A0A085YYZ9"/>
<dbReference type="RefSeq" id="WP_034679322.1">
    <property type="nucleotide sequence ID" value="NZ_FPAP01000003.1"/>
</dbReference>
<dbReference type="EMBL" id="JPRP01000005">
    <property type="protein sequence ID" value="KFE97412.1"/>
    <property type="molecule type" value="Genomic_DNA"/>
</dbReference>
<organism evidence="1 2">
    <name type="scientific">Chryseobacterium formosense</name>
    <dbReference type="NCBI Taxonomy" id="236814"/>
    <lineage>
        <taxon>Bacteria</taxon>
        <taxon>Pseudomonadati</taxon>
        <taxon>Bacteroidota</taxon>
        <taxon>Flavobacteriia</taxon>
        <taxon>Flavobacteriales</taxon>
        <taxon>Weeksellaceae</taxon>
        <taxon>Chryseobacterium group</taxon>
        <taxon>Chryseobacterium</taxon>
    </lineage>
</organism>
<proteinExistence type="predicted"/>
<dbReference type="Proteomes" id="UP000028713">
    <property type="component" value="Unassembled WGS sequence"/>
</dbReference>
<dbReference type="OrthoDB" id="1274362at2"/>
<protein>
    <submittedName>
        <fullName evidence="1">Uncharacterized protein</fullName>
    </submittedName>
</protein>
<gene>
    <name evidence="1" type="ORF">IX39_19155</name>
</gene>
<keyword evidence="2" id="KW-1185">Reference proteome</keyword>
<evidence type="ECO:0000313" key="2">
    <source>
        <dbReference type="Proteomes" id="UP000028713"/>
    </source>
</evidence>
<evidence type="ECO:0000313" key="1">
    <source>
        <dbReference type="EMBL" id="KFE97412.1"/>
    </source>
</evidence>
<comment type="caution">
    <text evidence="1">The sequence shown here is derived from an EMBL/GenBank/DDBJ whole genome shotgun (WGS) entry which is preliminary data.</text>
</comment>
<sequence length="115" mass="13801">MNKLLIISVFIFFRSFGQQSDCQENLKFKEIFFCHVKYVENNINLSQDARFRKSVIFISNYAPVSVGKIMNYARTYPNGVFKEDLKNWFKWYEENKCKNIQLKNVYIIPEAYRTS</sequence>
<reference evidence="1 2" key="1">
    <citation type="submission" date="2014-07" db="EMBL/GenBank/DDBJ databases">
        <title>Genome of Chryseobacterium formosense LMG 24722.</title>
        <authorList>
            <person name="Pipes S.E."/>
            <person name="Stropko S.J."/>
            <person name="Newman J.D."/>
        </authorList>
    </citation>
    <scope>NUCLEOTIDE SEQUENCE [LARGE SCALE GENOMIC DNA]</scope>
    <source>
        <strain evidence="1 2">LMG 24722</strain>
    </source>
</reference>